<dbReference type="Gene3D" id="3.90.1530.30">
    <property type="match status" value="1"/>
</dbReference>
<protein>
    <recommendedName>
        <fullName evidence="2">ParB-like N-terminal domain-containing protein</fullName>
    </recommendedName>
</protein>
<dbReference type="RefSeq" id="WP_069314482.1">
    <property type="nucleotide sequence ID" value="NZ_MDTU01000007.1"/>
</dbReference>
<proteinExistence type="inferred from homology"/>
<dbReference type="Proteomes" id="UP000094329">
    <property type="component" value="Unassembled WGS sequence"/>
</dbReference>
<gene>
    <name evidence="3" type="ORF">BGC07_18225</name>
</gene>
<dbReference type="InterPro" id="IPR004437">
    <property type="entry name" value="ParB/RepB/Spo0J"/>
</dbReference>
<organism evidence="3 4">
    <name type="scientific">Piscirickettsia litoralis</name>
    <dbReference type="NCBI Taxonomy" id="1891921"/>
    <lineage>
        <taxon>Bacteria</taxon>
        <taxon>Pseudomonadati</taxon>
        <taxon>Pseudomonadota</taxon>
        <taxon>Gammaproteobacteria</taxon>
        <taxon>Thiotrichales</taxon>
        <taxon>Piscirickettsiaceae</taxon>
        <taxon>Piscirickettsia</taxon>
    </lineage>
</organism>
<dbReference type="PANTHER" id="PTHR33375">
    <property type="entry name" value="CHROMOSOME-PARTITIONING PROTEIN PARB-RELATED"/>
    <property type="match status" value="1"/>
</dbReference>
<dbReference type="Pfam" id="PF02195">
    <property type="entry name" value="ParB_N"/>
    <property type="match status" value="1"/>
</dbReference>
<dbReference type="EMBL" id="MDTU01000007">
    <property type="protein sequence ID" value="ODN41083.1"/>
    <property type="molecule type" value="Genomic_DNA"/>
</dbReference>
<comment type="caution">
    <text evidence="3">The sequence shown here is derived from an EMBL/GenBank/DDBJ whole genome shotgun (WGS) entry which is preliminary data.</text>
</comment>
<feature type="domain" description="ParB-like N-terminal" evidence="2">
    <location>
        <begin position="36"/>
        <end position="121"/>
    </location>
</feature>
<dbReference type="InterPro" id="IPR003115">
    <property type="entry name" value="ParB_N"/>
</dbReference>
<dbReference type="InterPro" id="IPR036086">
    <property type="entry name" value="ParB/Sulfiredoxin_sf"/>
</dbReference>
<keyword evidence="4" id="KW-1185">Reference proteome</keyword>
<dbReference type="InterPro" id="IPR050336">
    <property type="entry name" value="Chromosome_partition/occlusion"/>
</dbReference>
<dbReference type="NCBIfam" id="TIGR00180">
    <property type="entry name" value="parB_part"/>
    <property type="match status" value="1"/>
</dbReference>
<dbReference type="SUPFAM" id="SSF109709">
    <property type="entry name" value="KorB DNA-binding domain-like"/>
    <property type="match status" value="1"/>
</dbReference>
<name>A0ABX2ZX64_9GAMM</name>
<accession>A0ABX2ZX64</accession>
<evidence type="ECO:0000256" key="1">
    <source>
        <dbReference type="ARBA" id="ARBA00006295"/>
    </source>
</evidence>
<comment type="similarity">
    <text evidence="1">Belongs to the ParB family.</text>
</comment>
<evidence type="ECO:0000313" key="3">
    <source>
        <dbReference type="EMBL" id="ODN41083.1"/>
    </source>
</evidence>
<dbReference type="PANTHER" id="PTHR33375:SF1">
    <property type="entry name" value="CHROMOSOME-PARTITIONING PROTEIN PARB-RELATED"/>
    <property type="match status" value="1"/>
</dbReference>
<dbReference type="Gene3D" id="1.10.10.2830">
    <property type="match status" value="1"/>
</dbReference>
<evidence type="ECO:0000259" key="2">
    <source>
        <dbReference type="SMART" id="SM00470"/>
    </source>
</evidence>
<reference evidence="3 4" key="1">
    <citation type="submission" date="2016-08" db="EMBL/GenBank/DDBJ databases">
        <title>Draft genome sequence of Candidatus Piscirickettsia litoralis, from seawater.</title>
        <authorList>
            <person name="Wan X."/>
            <person name="Lee A.J."/>
            <person name="Hou S."/>
            <person name="Donachie S.P."/>
        </authorList>
    </citation>
    <scope>NUCLEOTIDE SEQUENCE [LARGE SCALE GENOMIC DNA]</scope>
    <source>
        <strain evidence="3 4">Y2</strain>
    </source>
</reference>
<dbReference type="SUPFAM" id="SSF110849">
    <property type="entry name" value="ParB/Sulfiredoxin"/>
    <property type="match status" value="1"/>
</dbReference>
<sequence length="307" mass="35163">MAVVRKRSKKKKSELKGVEDFVEATVFSRELWAPTPEIKIADIKIDRKIKDSNAIKSLASSMEGKRQINACVVRESTDGGYELISGECRYEAAKINKEPLLVRVIECSDEEAAQTIIAENEQRVDLCDYDKALTYLEYMKMFNIRSIRAFSKQFKVSKTQAGRLLQVENIPENVRESLPMEILGASQIEELAQRTKKSNPQSDYYEEAIISLSAKLSRVGTRDSSDLLSRVGTEENKDRVLDWKGFILRVDRKVNPPEKQPKKKIERYVFKSEKADLRYTDSGFVVKSKKLTRKQKEQIQEALDAIL</sequence>
<evidence type="ECO:0000313" key="4">
    <source>
        <dbReference type="Proteomes" id="UP000094329"/>
    </source>
</evidence>
<dbReference type="SMART" id="SM00470">
    <property type="entry name" value="ParB"/>
    <property type="match status" value="1"/>
</dbReference>